<evidence type="ECO:0000313" key="2">
    <source>
        <dbReference type="EMBL" id="ABC77569.1"/>
    </source>
</evidence>
<dbReference type="Pfam" id="PF13338">
    <property type="entry name" value="AbiEi_4"/>
    <property type="match status" value="1"/>
</dbReference>
<keyword evidence="3" id="KW-1185">Reference proteome</keyword>
<dbReference type="InParanoid" id="Q2LU08"/>
<proteinExistence type="predicted"/>
<dbReference type="HOGENOM" id="CLU_959524_0_0_7"/>
<dbReference type="EMBL" id="CP000252">
    <property type="protein sequence ID" value="ABC77569.1"/>
    <property type="molecule type" value="Genomic_DNA"/>
</dbReference>
<protein>
    <submittedName>
        <fullName evidence="2">Predicted transcriptional regulator</fullName>
    </submittedName>
</protein>
<accession>Q2LU08</accession>
<dbReference type="AlphaFoldDB" id="Q2LU08"/>
<dbReference type="STRING" id="56780.SYN_01877"/>
<reference evidence="2 3" key="1">
    <citation type="journal article" date="2007" name="Proc. Natl. Acad. Sci. U.S.A.">
        <title>The genome of Syntrophus aciditrophicus: life at the thermodynamic limit of microbial growth.</title>
        <authorList>
            <person name="McInerney M.J."/>
            <person name="Rohlin L."/>
            <person name="Mouttaki H."/>
            <person name="Kim U."/>
            <person name="Krupp R.S."/>
            <person name="Rios-Hernandez L."/>
            <person name="Sieber J."/>
            <person name="Struchtemeyer C.G."/>
            <person name="Bhattacharyya A."/>
            <person name="Campbell J.W."/>
            <person name="Gunsalus R.P."/>
        </authorList>
    </citation>
    <scope>NUCLEOTIDE SEQUENCE [LARGE SCALE GENOMIC DNA]</scope>
    <source>
        <strain evidence="2 3">SB</strain>
    </source>
</reference>
<evidence type="ECO:0000259" key="1">
    <source>
        <dbReference type="Pfam" id="PF13338"/>
    </source>
</evidence>
<organism evidence="2 3">
    <name type="scientific">Syntrophus aciditrophicus (strain SB)</name>
    <dbReference type="NCBI Taxonomy" id="56780"/>
    <lineage>
        <taxon>Bacteria</taxon>
        <taxon>Pseudomonadati</taxon>
        <taxon>Thermodesulfobacteriota</taxon>
        <taxon>Syntrophia</taxon>
        <taxon>Syntrophales</taxon>
        <taxon>Syntrophaceae</taxon>
        <taxon>Syntrophus</taxon>
    </lineage>
</organism>
<feature type="domain" description="AbiEi antitoxin N-terminal" evidence="1">
    <location>
        <begin position="33"/>
        <end position="85"/>
    </location>
</feature>
<dbReference type="InterPro" id="IPR025159">
    <property type="entry name" value="AbiEi_N"/>
</dbReference>
<name>Q2LU08_SYNAS</name>
<sequence>MFYYISHKLRGGQFMGNKITQNKTEFGSLEMRLLAYVQMRKMDVVRTKEIAAALKITPKQERELFSRMSRSGVFIRLTRGVYLVPPRFPAGGRLAVSEYYILSRLMREIGGKYQVSGPNAFYLYGFDDQVPNRVYVYNNRISGEKNIGSFDYVFMEISDNRLGASTEFAAPDGEKILIATKARALLDAVYDWSRYNTIPRAYQWIIATIKKDTVFWDEFTRTSLKYGNKATMRRIGYLLAVAGIPENMLKGFKKKAGSMKSLIKWIPGKPAKGSVNREWGLIVNGAIETD</sequence>
<dbReference type="KEGG" id="sat:SYN_01877"/>
<dbReference type="eggNOG" id="COG5340">
    <property type="taxonomic scope" value="Bacteria"/>
</dbReference>
<gene>
    <name evidence="2" type="ORF">SYN_01877</name>
</gene>
<evidence type="ECO:0000313" key="3">
    <source>
        <dbReference type="Proteomes" id="UP000001933"/>
    </source>
</evidence>
<dbReference type="Proteomes" id="UP000001933">
    <property type="component" value="Chromosome"/>
</dbReference>